<sequence>MYCFQMLLIFIILLFFSLQNLVTSTDQDFADLNCPGISSCDEDHYWDFDSLYPMIHYPFSIAEDNNHGKDCVYPPGFELSCRRNRNETIVKLPFSGEFYVRGINYDAREIQVSDPGGCLPRRYLQNVNLSGTPFEMEEFETFIFSNCSTEGYSNLTKTYEKNSTSMFHPIDCLSSSTYKVLATVSRNNMRSVMDSMNNSNCEVIDTDVVALAQWKEYWSPRGDFEALTDKVLYLTWHLPDQKQRRDISKGMYSLLIIGTGLPILIGIIWCCRYEFTAYSHNDRNNETQTELSVTVQAPPQTVTGLDESTIGSYPQMVLCESRQLLDPENTVCSICLSDYKPKDTLKSIPECNHYFHVDCIDGWLRVNGSCPVCRKSPL</sequence>
<evidence type="ECO:0000256" key="17">
    <source>
        <dbReference type="SAM" id="SignalP"/>
    </source>
</evidence>
<dbReference type="SUPFAM" id="SSF57850">
    <property type="entry name" value="RING/U-box"/>
    <property type="match status" value="1"/>
</dbReference>
<evidence type="ECO:0000256" key="10">
    <source>
        <dbReference type="ARBA" id="ARBA00022786"/>
    </source>
</evidence>
<dbReference type="Gene3D" id="3.30.40.10">
    <property type="entry name" value="Zinc/RING finger domain, C3HC4 (zinc finger)"/>
    <property type="match status" value="1"/>
</dbReference>
<keyword evidence="10" id="KW-0833">Ubl conjugation pathway</keyword>
<dbReference type="InterPro" id="IPR001841">
    <property type="entry name" value="Znf_RING"/>
</dbReference>
<dbReference type="GO" id="GO:0008270">
    <property type="term" value="F:zinc ion binding"/>
    <property type="evidence" value="ECO:0007669"/>
    <property type="project" value="UniProtKB-KW"/>
</dbReference>
<dbReference type="Pfam" id="PF13639">
    <property type="entry name" value="zf-RING_2"/>
    <property type="match status" value="1"/>
</dbReference>
<keyword evidence="20" id="KW-1185">Reference proteome</keyword>
<evidence type="ECO:0000256" key="12">
    <source>
        <dbReference type="ARBA" id="ARBA00022989"/>
    </source>
</evidence>
<gene>
    <name evidence="19" type="ORF">MKW98_026424</name>
</gene>
<evidence type="ECO:0000313" key="19">
    <source>
        <dbReference type="EMBL" id="KAI3950970.1"/>
    </source>
</evidence>
<keyword evidence="13 16" id="KW-0472">Membrane</keyword>
<dbReference type="PANTHER" id="PTHR46279:SF9">
    <property type="entry name" value="OS01G0116300 PROTEIN"/>
    <property type="match status" value="1"/>
</dbReference>
<keyword evidence="6 16" id="KW-0812">Transmembrane</keyword>
<comment type="caution">
    <text evidence="19">The sequence shown here is derived from an EMBL/GenBank/DDBJ whole genome shotgun (WGS) entry which is preliminary data.</text>
</comment>
<keyword evidence="5" id="KW-0808">Transferase</keyword>
<dbReference type="EMBL" id="JAJJMB010002585">
    <property type="protein sequence ID" value="KAI3950970.1"/>
    <property type="molecule type" value="Genomic_DNA"/>
</dbReference>
<evidence type="ECO:0000256" key="6">
    <source>
        <dbReference type="ARBA" id="ARBA00022692"/>
    </source>
</evidence>
<dbReference type="GO" id="GO:0061630">
    <property type="term" value="F:ubiquitin protein ligase activity"/>
    <property type="evidence" value="ECO:0007669"/>
    <property type="project" value="UniProtKB-EC"/>
</dbReference>
<feature type="chain" id="PRO_5041969460" description="RING-type E3 ubiquitin transferase" evidence="17">
    <location>
        <begin position="25"/>
        <end position="378"/>
    </location>
</feature>
<comment type="pathway">
    <text evidence="3">Protein modification; protein ubiquitination.</text>
</comment>
<comment type="similarity">
    <text evidence="14">Belongs to the RING-type zinc finger family. ATL subfamily.</text>
</comment>
<dbReference type="Pfam" id="PF13947">
    <property type="entry name" value="GUB_WAK_bind"/>
    <property type="match status" value="1"/>
</dbReference>
<feature type="domain" description="RING-type" evidence="18">
    <location>
        <begin position="332"/>
        <end position="374"/>
    </location>
</feature>
<evidence type="ECO:0000256" key="16">
    <source>
        <dbReference type="SAM" id="Phobius"/>
    </source>
</evidence>
<dbReference type="InterPro" id="IPR013083">
    <property type="entry name" value="Znf_RING/FYVE/PHD"/>
</dbReference>
<evidence type="ECO:0000313" key="20">
    <source>
        <dbReference type="Proteomes" id="UP001202328"/>
    </source>
</evidence>
<evidence type="ECO:0000256" key="11">
    <source>
        <dbReference type="ARBA" id="ARBA00022833"/>
    </source>
</evidence>
<accession>A0AAD4XSF5</accession>
<protein>
    <recommendedName>
        <fullName evidence="4">RING-type E3 ubiquitin transferase</fullName>
        <ecNumber evidence="4">2.3.2.27</ecNumber>
    </recommendedName>
</protein>
<feature type="signal peptide" evidence="17">
    <location>
        <begin position="1"/>
        <end position="24"/>
    </location>
</feature>
<keyword evidence="11" id="KW-0862">Zinc</keyword>
<dbReference type="GO" id="GO:0016020">
    <property type="term" value="C:membrane"/>
    <property type="evidence" value="ECO:0007669"/>
    <property type="project" value="UniProtKB-SubCell"/>
</dbReference>
<evidence type="ECO:0000256" key="14">
    <source>
        <dbReference type="ARBA" id="ARBA00024209"/>
    </source>
</evidence>
<dbReference type="InterPro" id="IPR046948">
    <property type="entry name" value="ATL20-22-like"/>
</dbReference>
<keyword evidence="7" id="KW-0479">Metal-binding</keyword>
<evidence type="ECO:0000256" key="13">
    <source>
        <dbReference type="ARBA" id="ARBA00023136"/>
    </source>
</evidence>
<evidence type="ECO:0000256" key="8">
    <source>
        <dbReference type="ARBA" id="ARBA00022729"/>
    </source>
</evidence>
<reference evidence="19" key="1">
    <citation type="submission" date="2022-04" db="EMBL/GenBank/DDBJ databases">
        <title>A functionally conserved STORR gene fusion in Papaver species that diverged 16.8 million years ago.</title>
        <authorList>
            <person name="Catania T."/>
        </authorList>
    </citation>
    <scope>NUCLEOTIDE SEQUENCE</scope>
    <source>
        <strain evidence="19">S-188037</strain>
    </source>
</reference>
<keyword evidence="8 17" id="KW-0732">Signal</keyword>
<name>A0AAD4XSF5_9MAGN</name>
<evidence type="ECO:0000256" key="15">
    <source>
        <dbReference type="PROSITE-ProRule" id="PRU00175"/>
    </source>
</evidence>
<evidence type="ECO:0000256" key="2">
    <source>
        <dbReference type="ARBA" id="ARBA00004167"/>
    </source>
</evidence>
<feature type="transmembrane region" description="Helical" evidence="16">
    <location>
        <begin position="251"/>
        <end position="271"/>
    </location>
</feature>
<dbReference type="CDD" id="cd16461">
    <property type="entry name" value="RING-H2_EL5-like"/>
    <property type="match status" value="1"/>
</dbReference>
<evidence type="ECO:0000256" key="7">
    <source>
        <dbReference type="ARBA" id="ARBA00022723"/>
    </source>
</evidence>
<comment type="catalytic activity">
    <reaction evidence="1">
        <text>S-ubiquitinyl-[E2 ubiquitin-conjugating enzyme]-L-cysteine + [acceptor protein]-L-lysine = [E2 ubiquitin-conjugating enzyme]-L-cysteine + N(6)-ubiquitinyl-[acceptor protein]-L-lysine.</text>
        <dbReference type="EC" id="2.3.2.27"/>
    </reaction>
</comment>
<evidence type="ECO:0000256" key="5">
    <source>
        <dbReference type="ARBA" id="ARBA00022679"/>
    </source>
</evidence>
<dbReference type="AlphaFoldDB" id="A0AAD4XSF5"/>
<evidence type="ECO:0000256" key="3">
    <source>
        <dbReference type="ARBA" id="ARBA00004906"/>
    </source>
</evidence>
<keyword evidence="12 16" id="KW-1133">Transmembrane helix</keyword>
<keyword evidence="9 15" id="KW-0863">Zinc-finger</keyword>
<evidence type="ECO:0000259" key="18">
    <source>
        <dbReference type="PROSITE" id="PS50089"/>
    </source>
</evidence>
<dbReference type="PROSITE" id="PS50089">
    <property type="entry name" value="ZF_RING_2"/>
    <property type="match status" value="1"/>
</dbReference>
<evidence type="ECO:0000256" key="9">
    <source>
        <dbReference type="ARBA" id="ARBA00022771"/>
    </source>
</evidence>
<dbReference type="GO" id="GO:0030247">
    <property type="term" value="F:polysaccharide binding"/>
    <property type="evidence" value="ECO:0007669"/>
    <property type="project" value="InterPro"/>
</dbReference>
<comment type="subcellular location">
    <subcellularLocation>
        <location evidence="2">Membrane</location>
        <topology evidence="2">Single-pass membrane protein</topology>
    </subcellularLocation>
</comment>
<dbReference type="InterPro" id="IPR025287">
    <property type="entry name" value="WAK_GUB"/>
</dbReference>
<dbReference type="SMART" id="SM00184">
    <property type="entry name" value="RING"/>
    <property type="match status" value="1"/>
</dbReference>
<dbReference type="Proteomes" id="UP001202328">
    <property type="component" value="Unassembled WGS sequence"/>
</dbReference>
<dbReference type="PANTHER" id="PTHR46279">
    <property type="entry name" value="RING/U-BOX SUPERFAMILY PROTEIN"/>
    <property type="match status" value="1"/>
</dbReference>
<proteinExistence type="inferred from homology"/>
<dbReference type="EC" id="2.3.2.27" evidence="4"/>
<evidence type="ECO:0000256" key="4">
    <source>
        <dbReference type="ARBA" id="ARBA00012483"/>
    </source>
</evidence>
<organism evidence="19 20">
    <name type="scientific">Papaver atlanticum</name>
    <dbReference type="NCBI Taxonomy" id="357466"/>
    <lineage>
        <taxon>Eukaryota</taxon>
        <taxon>Viridiplantae</taxon>
        <taxon>Streptophyta</taxon>
        <taxon>Embryophyta</taxon>
        <taxon>Tracheophyta</taxon>
        <taxon>Spermatophyta</taxon>
        <taxon>Magnoliopsida</taxon>
        <taxon>Ranunculales</taxon>
        <taxon>Papaveraceae</taxon>
        <taxon>Papaveroideae</taxon>
        <taxon>Papaver</taxon>
    </lineage>
</organism>
<evidence type="ECO:0000256" key="1">
    <source>
        <dbReference type="ARBA" id="ARBA00000900"/>
    </source>
</evidence>